<dbReference type="STRING" id="31958.SD37_23370"/>
<accession>A0A193C191</accession>
<dbReference type="Proteomes" id="UP000093695">
    <property type="component" value="Chromosome"/>
</dbReference>
<evidence type="ECO:0008006" key="3">
    <source>
        <dbReference type="Google" id="ProtNLM"/>
    </source>
</evidence>
<reference evidence="1 2" key="1">
    <citation type="journal article" date="2015" name="Genome Announc.">
        <title>Draft Genome Sequence of Norvancomycin-Producing Strain Amycolatopsis orientalis CPCC200066.</title>
        <authorList>
            <person name="Lei X."/>
            <person name="Yuan F."/>
            <person name="Shi Y."/>
            <person name="Li X."/>
            <person name="Wang L."/>
            <person name="Hong B."/>
        </authorList>
    </citation>
    <scope>NUCLEOTIDE SEQUENCE [LARGE SCALE GENOMIC DNA]</scope>
    <source>
        <strain evidence="1 2">B-37</strain>
    </source>
</reference>
<proteinExistence type="predicted"/>
<protein>
    <recommendedName>
        <fullName evidence="3">DUF1542 domain-containing protein</fullName>
    </recommendedName>
</protein>
<evidence type="ECO:0000313" key="1">
    <source>
        <dbReference type="EMBL" id="ANN18286.1"/>
    </source>
</evidence>
<organism evidence="1 2">
    <name type="scientific">Amycolatopsis orientalis</name>
    <name type="common">Nocardia orientalis</name>
    <dbReference type="NCBI Taxonomy" id="31958"/>
    <lineage>
        <taxon>Bacteria</taxon>
        <taxon>Bacillati</taxon>
        <taxon>Actinomycetota</taxon>
        <taxon>Actinomycetes</taxon>
        <taxon>Pseudonocardiales</taxon>
        <taxon>Pseudonocardiaceae</taxon>
        <taxon>Amycolatopsis</taxon>
    </lineage>
</organism>
<name>A0A193C191_AMYOR</name>
<dbReference type="eggNOG" id="ENOG502ZCEC">
    <property type="taxonomic scope" value="Bacteria"/>
</dbReference>
<keyword evidence="2" id="KW-1185">Reference proteome</keyword>
<dbReference type="EMBL" id="CP016174">
    <property type="protein sequence ID" value="ANN18286.1"/>
    <property type="molecule type" value="Genomic_DNA"/>
</dbReference>
<evidence type="ECO:0000313" key="2">
    <source>
        <dbReference type="Proteomes" id="UP000093695"/>
    </source>
</evidence>
<gene>
    <name evidence="1" type="ORF">SD37_23370</name>
</gene>
<sequence length="237" mass="25275">MCFVSFAIVLVVLAALAFGAGLLFTRFQAVAKKRQLDDALAEARRWVERLAGQVMHLTGTNAAAKQALADASERYTAAGSQLDLARTVEQAGLAKETALEGLYYIRAARVAMDLDPGPALPTDAERARAGAVTEHRKVEVEGETYEASPRPGHDTPHYYPGGQVAGRSVPEGWYNRPWWKSALIGGAWGAGAAVLFGSLFVGMAGVAAAQTWQDGFEAGGQDVFAPDDVGFDDAWDF</sequence>
<dbReference type="AlphaFoldDB" id="A0A193C191"/>
<dbReference type="KEGG" id="aori:SD37_23370"/>